<evidence type="ECO:0000259" key="4">
    <source>
        <dbReference type="Pfam" id="PF00582"/>
    </source>
</evidence>
<keyword evidence="2" id="KW-0547">Nucleotide-binding</keyword>
<evidence type="ECO:0000313" key="6">
    <source>
        <dbReference type="Proteomes" id="UP000053244"/>
    </source>
</evidence>
<keyword evidence="3" id="KW-0067">ATP-binding</keyword>
<comment type="caution">
    <text evidence="5">The sequence shown here is derived from an EMBL/GenBank/DDBJ whole genome shotgun (WGS) entry which is preliminary data.</text>
</comment>
<protein>
    <recommendedName>
        <fullName evidence="4">UspA domain-containing protein</fullName>
    </recommendedName>
</protein>
<evidence type="ECO:0000313" key="5">
    <source>
        <dbReference type="EMBL" id="KUL23564.1"/>
    </source>
</evidence>
<dbReference type="Proteomes" id="UP000053244">
    <property type="component" value="Unassembled WGS sequence"/>
</dbReference>
<dbReference type="EMBL" id="LLZH01000331">
    <property type="protein sequence ID" value="KUL23564.1"/>
    <property type="molecule type" value="Genomic_DNA"/>
</dbReference>
<feature type="domain" description="UspA" evidence="4">
    <location>
        <begin position="1"/>
        <end position="128"/>
    </location>
</feature>
<dbReference type="PRINTS" id="PR01438">
    <property type="entry name" value="UNVRSLSTRESS"/>
</dbReference>
<dbReference type="AlphaFoldDB" id="A0A101JB66"/>
<dbReference type="Pfam" id="PF00582">
    <property type="entry name" value="Usp"/>
    <property type="match status" value="2"/>
</dbReference>
<feature type="domain" description="UspA" evidence="4">
    <location>
        <begin position="139"/>
        <end position="269"/>
    </location>
</feature>
<name>A0A101JB66_9ACTN</name>
<dbReference type="InterPro" id="IPR006016">
    <property type="entry name" value="UspA"/>
</dbReference>
<gene>
    <name evidence="5" type="ORF">ADL15_46215</name>
</gene>
<dbReference type="CDD" id="cd00293">
    <property type="entry name" value="USP-like"/>
    <property type="match status" value="1"/>
</dbReference>
<dbReference type="OrthoDB" id="3293911at2"/>
<organism evidence="5 6">
    <name type="scientific">Actinoplanes awajinensis subsp. mycoplanecinus</name>
    <dbReference type="NCBI Taxonomy" id="135947"/>
    <lineage>
        <taxon>Bacteria</taxon>
        <taxon>Bacillati</taxon>
        <taxon>Actinomycetota</taxon>
        <taxon>Actinomycetes</taxon>
        <taxon>Micromonosporales</taxon>
        <taxon>Micromonosporaceae</taxon>
        <taxon>Actinoplanes</taxon>
    </lineage>
</organism>
<reference evidence="5 6" key="1">
    <citation type="submission" date="2015-10" db="EMBL/GenBank/DDBJ databases">
        <authorList>
            <person name="Gilbert D.G."/>
        </authorList>
    </citation>
    <scope>NUCLEOTIDE SEQUENCE [LARGE SCALE GENOMIC DNA]</scope>
    <source>
        <strain evidence="5 6">NRRL B-16712</strain>
    </source>
</reference>
<dbReference type="GO" id="GO:0005524">
    <property type="term" value="F:ATP binding"/>
    <property type="evidence" value="ECO:0007669"/>
    <property type="project" value="UniProtKB-KW"/>
</dbReference>
<evidence type="ECO:0000256" key="2">
    <source>
        <dbReference type="ARBA" id="ARBA00022741"/>
    </source>
</evidence>
<dbReference type="RefSeq" id="WP_067706241.1">
    <property type="nucleotide sequence ID" value="NZ_LLZH01000331.1"/>
</dbReference>
<dbReference type="SUPFAM" id="SSF52402">
    <property type="entry name" value="Adenine nucleotide alpha hydrolases-like"/>
    <property type="match status" value="2"/>
</dbReference>
<proteinExistence type="inferred from homology"/>
<evidence type="ECO:0000256" key="3">
    <source>
        <dbReference type="ARBA" id="ARBA00022840"/>
    </source>
</evidence>
<dbReference type="PANTHER" id="PTHR46268">
    <property type="entry name" value="STRESS RESPONSE PROTEIN NHAX"/>
    <property type="match status" value="1"/>
</dbReference>
<comment type="similarity">
    <text evidence="1">Belongs to the universal stress protein A family.</text>
</comment>
<accession>A0A101JB66</accession>
<dbReference type="InterPro" id="IPR014729">
    <property type="entry name" value="Rossmann-like_a/b/a_fold"/>
</dbReference>
<dbReference type="Gene3D" id="3.40.50.620">
    <property type="entry name" value="HUPs"/>
    <property type="match status" value="2"/>
</dbReference>
<dbReference type="PANTHER" id="PTHR46268:SF27">
    <property type="entry name" value="UNIVERSAL STRESS PROTEIN RV2623"/>
    <property type="match status" value="1"/>
</dbReference>
<dbReference type="InterPro" id="IPR006015">
    <property type="entry name" value="Universal_stress_UspA"/>
</dbReference>
<keyword evidence="6" id="KW-1185">Reference proteome</keyword>
<evidence type="ECO:0000256" key="1">
    <source>
        <dbReference type="ARBA" id="ARBA00008791"/>
    </source>
</evidence>
<sequence>MYRSIAVGAGGTGSWQALSWSVEEAERTGSRLVLVHVCEPGSPLDRGDTEPAPAEVELVDPGLARALISVRARLGGRRAVLKVYSGDPATRLVDASTGAGLLVIGAGGGDRTVRQIVRHALCPVVIVRPGAAGTTDRTDRVVVGVDRSVAGRMALEFAAGFADQHRLPLTAVHVVEPGREGRSPERIGPADGPEFLAGVLQPWTAKYPGLAITPVVLPGPVADALIQAGHGAPLLVVGDKRRGAVGRIRTGDVPLTVTMDAPCPVAVVPIDQREEVPW</sequence>